<protein>
    <recommendedName>
        <fullName evidence="3">Astacin (Peptidase family M12A)</fullName>
    </recommendedName>
</protein>
<organism evidence="1 2">
    <name type="scientific">Caballeronia terrestris</name>
    <dbReference type="NCBI Taxonomy" id="1226301"/>
    <lineage>
        <taxon>Bacteria</taxon>
        <taxon>Pseudomonadati</taxon>
        <taxon>Pseudomonadota</taxon>
        <taxon>Betaproteobacteria</taxon>
        <taxon>Burkholderiales</taxon>
        <taxon>Burkholderiaceae</taxon>
        <taxon>Caballeronia</taxon>
    </lineage>
</organism>
<accession>A0A158I0B6</accession>
<dbReference type="AlphaFoldDB" id="A0A158I0B6"/>
<dbReference type="RefSeq" id="WP_087656324.1">
    <property type="nucleotide sequence ID" value="NZ_FCOL02000010.1"/>
</dbReference>
<evidence type="ECO:0008006" key="3">
    <source>
        <dbReference type="Google" id="ProtNLM"/>
    </source>
</evidence>
<reference evidence="1" key="1">
    <citation type="submission" date="2016-01" db="EMBL/GenBank/DDBJ databases">
        <authorList>
            <person name="Peeters C."/>
        </authorList>
    </citation>
    <scope>NUCLEOTIDE SEQUENCE [LARGE SCALE GENOMIC DNA]</scope>
    <source>
        <strain evidence="1">LMG 22937</strain>
    </source>
</reference>
<dbReference type="EMBL" id="FCOL02000010">
    <property type="protein sequence ID" value="SAL49763.1"/>
    <property type="molecule type" value="Genomic_DNA"/>
</dbReference>
<dbReference type="Gene3D" id="3.40.390.10">
    <property type="entry name" value="Collagenase (Catalytic Domain)"/>
    <property type="match status" value="1"/>
</dbReference>
<proteinExistence type="predicted"/>
<name>A0A158I0B6_9BURK</name>
<dbReference type="OrthoDB" id="3669864at2"/>
<gene>
    <name evidence="1" type="ORF">AWB67_02270</name>
</gene>
<dbReference type="Proteomes" id="UP000054925">
    <property type="component" value="Unassembled WGS sequence"/>
</dbReference>
<sequence length="498" mass="55047">MRKFFAFFVWGLGQTFSSVAPAHSTLSVGKLVNPPIESGDRGTTKLDFLASQARRNGVDAATVAAASSIFYRQYVWHKSDLQLCFWNGTDEQQREVISVADVWHAAAPNMTFNYIENGKVRMCELSDLKNTDHLSDIRISLSGDDPRPIYSQDVISMRNGDWAYPGNVYSQNRAFPTTVNLAAAMELRKAGRLRDYYFDVRHEFGHALGLFHEHQSQICKGWFNIKAIAKDTNWTEAYAETQINALGSAPNVLGIVGGYDNQSIMQYNFEPSWYMPDRQGQPNPCRRPNSVDNLSNLDKAVIDALYDPTLNETPERKALIAGFKQKAAVQLAAAEQGTPSSNPRSSQASSVEAALTAVASNPSHLSDVSIQVYPHKKDKDIVLKAISNLGYPLTDAAGKPILSVSANTTALLRGDPTNAILYTSDVSDQDARYVAVSLIKAGIELKSIEPYYPSKRNKFAVRHNLLQIGADVENRKRKPLSIDAVLSKPLPIYGDEIQ</sequence>
<keyword evidence="2" id="KW-1185">Reference proteome</keyword>
<evidence type="ECO:0000313" key="1">
    <source>
        <dbReference type="EMBL" id="SAL49763.1"/>
    </source>
</evidence>
<dbReference type="InterPro" id="IPR024079">
    <property type="entry name" value="MetalloPept_cat_dom_sf"/>
</dbReference>
<comment type="caution">
    <text evidence="1">The sequence shown here is derived from an EMBL/GenBank/DDBJ whole genome shotgun (WGS) entry which is preliminary data.</text>
</comment>
<dbReference type="SUPFAM" id="SSF55486">
    <property type="entry name" value="Metalloproteases ('zincins'), catalytic domain"/>
    <property type="match status" value="1"/>
</dbReference>
<evidence type="ECO:0000313" key="2">
    <source>
        <dbReference type="Proteomes" id="UP000054925"/>
    </source>
</evidence>
<dbReference type="GO" id="GO:0008237">
    <property type="term" value="F:metallopeptidase activity"/>
    <property type="evidence" value="ECO:0007669"/>
    <property type="project" value="InterPro"/>
</dbReference>